<protein>
    <submittedName>
        <fullName evidence="3">Activin_recp domain-containing protein</fullName>
    </submittedName>
</protein>
<dbReference type="EMBL" id="UZAH01025520">
    <property type="protein sequence ID" value="VDO65495.1"/>
    <property type="molecule type" value="Genomic_DNA"/>
</dbReference>
<evidence type="ECO:0000313" key="2">
    <source>
        <dbReference type="Proteomes" id="UP000050761"/>
    </source>
</evidence>
<keyword evidence="2" id="KW-1185">Reference proteome</keyword>
<dbReference type="OrthoDB" id="5836825at2759"/>
<dbReference type="InterPro" id="IPR045860">
    <property type="entry name" value="Snake_toxin-like_sf"/>
</dbReference>
<reference evidence="3" key="2">
    <citation type="submission" date="2019-09" db="UniProtKB">
        <authorList>
            <consortium name="WormBaseParasite"/>
        </authorList>
    </citation>
    <scope>IDENTIFICATION</scope>
</reference>
<dbReference type="WBParaSite" id="HPBE_0000569001-mRNA-1">
    <property type="protein sequence ID" value="HPBE_0000569001-mRNA-1"/>
    <property type="gene ID" value="HPBE_0000569001"/>
</dbReference>
<organism evidence="2 3">
    <name type="scientific">Heligmosomoides polygyrus</name>
    <name type="common">Parasitic roundworm</name>
    <dbReference type="NCBI Taxonomy" id="6339"/>
    <lineage>
        <taxon>Eukaryota</taxon>
        <taxon>Metazoa</taxon>
        <taxon>Ecdysozoa</taxon>
        <taxon>Nematoda</taxon>
        <taxon>Chromadorea</taxon>
        <taxon>Rhabditida</taxon>
        <taxon>Rhabditina</taxon>
        <taxon>Rhabditomorpha</taxon>
        <taxon>Strongyloidea</taxon>
        <taxon>Heligmosomidae</taxon>
        <taxon>Heligmosomoides</taxon>
    </lineage>
</organism>
<dbReference type="AlphaFoldDB" id="A0A183FGC3"/>
<sequence length="69" mass="7435">MMGGNFAVNVCDYGMTYCFKSYSDDMSTITASCQTMNTDPGTLNACRIGCQRYPGVTVCCCYGDLCNAP</sequence>
<name>A0A183FGC3_HELPZ</name>
<accession>A0A3P8AYG9</accession>
<evidence type="ECO:0000313" key="3">
    <source>
        <dbReference type="WBParaSite" id="HPBE_0000569001-mRNA-1"/>
    </source>
</evidence>
<dbReference type="SUPFAM" id="SSF57302">
    <property type="entry name" value="Snake toxin-like"/>
    <property type="match status" value="1"/>
</dbReference>
<proteinExistence type="predicted"/>
<reference evidence="1 2" key="1">
    <citation type="submission" date="2018-11" db="EMBL/GenBank/DDBJ databases">
        <authorList>
            <consortium name="Pathogen Informatics"/>
        </authorList>
    </citation>
    <scope>NUCLEOTIDE SEQUENCE [LARGE SCALE GENOMIC DNA]</scope>
</reference>
<accession>A0A183FGC3</accession>
<gene>
    <name evidence="1" type="ORF">HPBE_LOCUS5691</name>
</gene>
<evidence type="ECO:0000313" key="1">
    <source>
        <dbReference type="EMBL" id="VDO65495.1"/>
    </source>
</evidence>
<dbReference type="Proteomes" id="UP000050761">
    <property type="component" value="Unassembled WGS sequence"/>
</dbReference>